<keyword evidence="5 8" id="KW-0812">Transmembrane</keyword>
<evidence type="ECO:0000256" key="6">
    <source>
        <dbReference type="ARBA" id="ARBA00022989"/>
    </source>
</evidence>
<comment type="caution">
    <text evidence="9">The sequence shown here is derived from an EMBL/GenBank/DDBJ whole genome shotgun (WGS) entry which is preliminary data.</text>
</comment>
<protein>
    <submittedName>
        <fullName evidence="9">AI-2E family transporter</fullName>
    </submittedName>
</protein>
<evidence type="ECO:0000256" key="4">
    <source>
        <dbReference type="ARBA" id="ARBA00022475"/>
    </source>
</evidence>
<dbReference type="InterPro" id="IPR002549">
    <property type="entry name" value="AI-2E-like"/>
</dbReference>
<dbReference type="GO" id="GO:0055085">
    <property type="term" value="P:transmembrane transport"/>
    <property type="evidence" value="ECO:0007669"/>
    <property type="project" value="TreeGrafter"/>
</dbReference>
<feature type="transmembrane region" description="Helical" evidence="8">
    <location>
        <begin position="71"/>
        <end position="92"/>
    </location>
</feature>
<feature type="transmembrane region" description="Helical" evidence="8">
    <location>
        <begin position="233"/>
        <end position="254"/>
    </location>
</feature>
<evidence type="ECO:0000313" key="10">
    <source>
        <dbReference type="Proteomes" id="UP000727857"/>
    </source>
</evidence>
<accession>A0A940DHX7</accession>
<evidence type="ECO:0000256" key="3">
    <source>
        <dbReference type="ARBA" id="ARBA00022448"/>
    </source>
</evidence>
<dbReference type="EMBL" id="JADINF010000175">
    <property type="protein sequence ID" value="MBO8424746.1"/>
    <property type="molecule type" value="Genomic_DNA"/>
</dbReference>
<evidence type="ECO:0000256" key="7">
    <source>
        <dbReference type="ARBA" id="ARBA00023136"/>
    </source>
</evidence>
<dbReference type="Pfam" id="PF01594">
    <property type="entry name" value="AI-2E_transport"/>
    <property type="match status" value="1"/>
</dbReference>
<feature type="transmembrane region" description="Helical" evidence="8">
    <location>
        <begin position="260"/>
        <end position="281"/>
    </location>
</feature>
<keyword evidence="7 8" id="KW-0472">Membrane</keyword>
<dbReference type="Proteomes" id="UP000727857">
    <property type="component" value="Unassembled WGS sequence"/>
</dbReference>
<feature type="transmembrane region" description="Helical" evidence="8">
    <location>
        <begin position="293"/>
        <end position="312"/>
    </location>
</feature>
<dbReference type="PANTHER" id="PTHR21716:SF53">
    <property type="entry name" value="PERMEASE PERM-RELATED"/>
    <property type="match status" value="1"/>
</dbReference>
<feature type="transmembrane region" description="Helical" evidence="8">
    <location>
        <begin position="33"/>
        <end position="51"/>
    </location>
</feature>
<keyword evidence="4" id="KW-1003">Cell membrane</keyword>
<organism evidence="9 10">
    <name type="scientific">Candidatus Stercoripulliclostridium pullicola</name>
    <dbReference type="NCBI Taxonomy" id="2840953"/>
    <lineage>
        <taxon>Bacteria</taxon>
        <taxon>Bacillati</taxon>
        <taxon>Bacillota</taxon>
        <taxon>Clostridia</taxon>
        <taxon>Eubacteriales</taxon>
        <taxon>Candidatus Stercoripulliclostridium</taxon>
    </lineage>
</organism>
<proteinExistence type="inferred from homology"/>
<reference evidence="9" key="2">
    <citation type="journal article" date="2021" name="PeerJ">
        <title>Extensive microbial diversity within the chicken gut microbiome revealed by metagenomics and culture.</title>
        <authorList>
            <person name="Gilroy R."/>
            <person name="Ravi A."/>
            <person name="Getino M."/>
            <person name="Pursley I."/>
            <person name="Horton D.L."/>
            <person name="Alikhan N.F."/>
            <person name="Baker D."/>
            <person name="Gharbi K."/>
            <person name="Hall N."/>
            <person name="Watson M."/>
            <person name="Adriaenssens E.M."/>
            <person name="Foster-Nyarko E."/>
            <person name="Jarju S."/>
            <person name="Secka A."/>
            <person name="Antonio M."/>
            <person name="Oren A."/>
            <person name="Chaudhuri R.R."/>
            <person name="La Ragione R."/>
            <person name="Hildebrand F."/>
            <person name="Pallen M.J."/>
        </authorList>
    </citation>
    <scope>NUCLEOTIDE SEQUENCE</scope>
    <source>
        <strain evidence="9">517</strain>
    </source>
</reference>
<keyword evidence="6 8" id="KW-1133">Transmembrane helix</keyword>
<evidence type="ECO:0000313" key="9">
    <source>
        <dbReference type="EMBL" id="MBO8424746.1"/>
    </source>
</evidence>
<evidence type="ECO:0000256" key="2">
    <source>
        <dbReference type="ARBA" id="ARBA00009773"/>
    </source>
</evidence>
<gene>
    <name evidence="9" type="ORF">IAB16_06975</name>
</gene>
<dbReference type="PANTHER" id="PTHR21716">
    <property type="entry name" value="TRANSMEMBRANE PROTEIN"/>
    <property type="match status" value="1"/>
</dbReference>
<feature type="transmembrane region" description="Helical" evidence="8">
    <location>
        <begin position="207"/>
        <end position="226"/>
    </location>
</feature>
<feature type="transmembrane region" description="Helical" evidence="8">
    <location>
        <begin position="318"/>
        <end position="339"/>
    </location>
</feature>
<comment type="subcellular location">
    <subcellularLocation>
        <location evidence="1">Cell membrane</location>
        <topology evidence="1">Multi-pass membrane protein</topology>
    </subcellularLocation>
</comment>
<keyword evidence="3" id="KW-0813">Transport</keyword>
<reference evidence="9" key="1">
    <citation type="submission" date="2020-10" db="EMBL/GenBank/DDBJ databases">
        <authorList>
            <person name="Gilroy R."/>
        </authorList>
    </citation>
    <scope>NUCLEOTIDE SEQUENCE</scope>
    <source>
        <strain evidence="9">517</strain>
    </source>
</reference>
<evidence type="ECO:0000256" key="5">
    <source>
        <dbReference type="ARBA" id="ARBA00022692"/>
    </source>
</evidence>
<evidence type="ECO:0000256" key="8">
    <source>
        <dbReference type="SAM" id="Phobius"/>
    </source>
</evidence>
<sequence length="350" mass="36700">MKKKFLILAAIVMILFALDLKITRSVASALAEAVYPVFVGGVFALFLNAPVKFAETTFLSRIKSTKVKRALSLTLAITLIAGVAALMAALALPELKSSFSALEETLGAVREGETEFLGIRSDVISELVAKGEKFLAEKLPDVASFAVNTVKEAVYIFIGIALGTMAVASKESLAGGLYAVIDRCCDEGRAALVKGAVSAAADKFSRFLAGQAIEALIFGTACYLAFIAFKVPYALLVAVAVATGNLIPMLGGYIGGATGFLIVVTASPSKALVFIAIILVLQQIEQVTTYPAIVGKYVGLSSFYVLLAVVVGGGLFGFWGLVLGVPVAAFAYNLAVVLVRRKPKEAVKNE</sequence>
<comment type="similarity">
    <text evidence="2">Belongs to the autoinducer-2 exporter (AI-2E) (TC 2.A.86) family.</text>
</comment>
<dbReference type="AlphaFoldDB" id="A0A940DHX7"/>
<dbReference type="GO" id="GO:0005886">
    <property type="term" value="C:plasma membrane"/>
    <property type="evidence" value="ECO:0007669"/>
    <property type="project" value="UniProtKB-SubCell"/>
</dbReference>
<evidence type="ECO:0000256" key="1">
    <source>
        <dbReference type="ARBA" id="ARBA00004651"/>
    </source>
</evidence>
<name>A0A940DHX7_9FIRM</name>